<gene>
    <name evidence="9" type="ORF">E3P90_01670</name>
</gene>
<dbReference type="SUPFAM" id="SSF53383">
    <property type="entry name" value="PLP-dependent transferases"/>
    <property type="match status" value="1"/>
</dbReference>
<accession>A0A4T0F5Q1</accession>
<reference evidence="9 10" key="1">
    <citation type="submission" date="2019-03" db="EMBL/GenBank/DDBJ databases">
        <title>Sequencing 23 genomes of Wallemia ichthyophaga.</title>
        <authorList>
            <person name="Gostincar C."/>
        </authorList>
    </citation>
    <scope>NUCLEOTIDE SEQUENCE [LARGE SCALE GENOMIC DNA]</scope>
    <source>
        <strain evidence="9 10">EXF-8621</strain>
    </source>
</reference>
<dbReference type="GO" id="GO:0005737">
    <property type="term" value="C:cytoplasm"/>
    <property type="evidence" value="ECO:0007669"/>
    <property type="project" value="TreeGrafter"/>
</dbReference>
<dbReference type="InterPro" id="IPR015421">
    <property type="entry name" value="PyrdxlP-dep_Trfase_major"/>
</dbReference>
<comment type="similarity">
    <text evidence="2">Belongs to the class-V pyridoxal-phosphate-dependent aminotransferase family.</text>
</comment>
<dbReference type="Gene3D" id="1.25.10.10">
    <property type="entry name" value="Leucine-rich Repeat Variant"/>
    <property type="match status" value="1"/>
</dbReference>
<evidence type="ECO:0000256" key="5">
    <source>
        <dbReference type="ARBA" id="ARBA00022679"/>
    </source>
</evidence>
<dbReference type="GO" id="GO:0031267">
    <property type="term" value="F:small GTPase binding"/>
    <property type="evidence" value="ECO:0007669"/>
    <property type="project" value="InterPro"/>
</dbReference>
<organism evidence="9 10">
    <name type="scientific">Wallemia ichthyophaga</name>
    <dbReference type="NCBI Taxonomy" id="245174"/>
    <lineage>
        <taxon>Eukaryota</taxon>
        <taxon>Fungi</taxon>
        <taxon>Dikarya</taxon>
        <taxon>Basidiomycota</taxon>
        <taxon>Wallemiomycotina</taxon>
        <taxon>Wallemiomycetes</taxon>
        <taxon>Wallemiales</taxon>
        <taxon>Wallemiaceae</taxon>
        <taxon>Wallemia</taxon>
    </lineage>
</organism>
<dbReference type="PROSITE" id="PS50166">
    <property type="entry name" value="IMPORTIN_B_NT"/>
    <property type="match status" value="1"/>
</dbReference>
<dbReference type="Gene3D" id="3.90.1150.10">
    <property type="entry name" value="Aspartate Aminotransferase, domain 1"/>
    <property type="match status" value="1"/>
</dbReference>
<evidence type="ECO:0000256" key="3">
    <source>
        <dbReference type="ARBA" id="ARBA00013049"/>
    </source>
</evidence>
<keyword evidence="5" id="KW-0808">Transferase</keyword>
<dbReference type="Proteomes" id="UP000306954">
    <property type="component" value="Unassembled WGS sequence"/>
</dbReference>
<name>A0A4T0F5Q1_WALIC</name>
<evidence type="ECO:0000256" key="7">
    <source>
        <dbReference type="RuleBase" id="RU004504"/>
    </source>
</evidence>
<evidence type="ECO:0000256" key="6">
    <source>
        <dbReference type="ARBA" id="ARBA00022898"/>
    </source>
</evidence>
<dbReference type="GO" id="GO:0008453">
    <property type="term" value="F:alanine-glyoxylate transaminase activity"/>
    <property type="evidence" value="ECO:0007669"/>
    <property type="project" value="UniProtKB-EC"/>
</dbReference>
<dbReference type="EC" id="2.6.1.44" evidence="3"/>
<dbReference type="EMBL" id="SPOF01000015">
    <property type="protein sequence ID" value="TIB13240.1"/>
    <property type="molecule type" value="Genomic_DNA"/>
</dbReference>
<sequence>MFKQEDHSLLVIPGPIEVSDEVLYANAHPSVSHVSPNFIPVFGHCIKMLRSLVYSDSAQPFIVSGSGTLGWDQVGSNLIESGDNALVINTGYFGDEFGNCLSVYGGNVDHLKCQIGRSVSIDQLQDTLKQKQYKLVTLTHVDTSTGVLSDIETVAKVVKQLQPHCLVVLDGVCSVGSELIRFDDWSIDVIVSASQKGIGAPPGLSLVWASERAIKVQQSRKSPASSYYANWSRWLPVMRAYESNQPAYFATPPVQLIYALNTTLKAIVENSHCSLEHRFRKHKEVSNNFKKVIHSWGLKQLACDEGYQANGMTTIVYPSGVKGADLLKCIVKRGVVAAGGLHKDCKDQYMRVGHMGESVVNEKRQDVDRVLQVVKEGLNELGNQLSEAGLIGAPSTSLALNILYYDADNSKKSLANEYLQSFQQTQDAWQISNDLLVEDNLPLELKLFAVQTFRSKIIYDFDQLPYQSLSSLKDTLLSSLVKSNHPRVLKTYLNLSLADLAIQYFDWSDPVTDYVESFYSANNDILLDFLTILPEEVNNQRIQLSYDQLSHRSSTLLTNNSNKVLQLLDSYIANSNTDNALVFNCLKSWLVSGEIFPSSLLNSNILSSLLNSLQDESLVESGIETLIVLINESQELQDNNELITVILLELSKPLNIDQEDNDAVRLFTRLYCQVGETYLPLMLSSPSSFSHVIQAIISSSSYHDLDIAQITFNFWYKLAHSLDIKSDLKPHFVPIYSSLLDIFINHLKFPLDESTITAQEYDDFRSFRHYIGDTLKDCCTVIGSSYCLSRSYSLILTAINSNEWQSVEAPLFSIRSMGSKVDYQSDNEILENIFNLLPNLPQHPRIKYAGILVASRFTEWINLKPDHIPFYMSFITTGFDLSCKDVDIPAASSQALKFLCEDCNKQLIPYLPQLLEFNNQLIQSGLQEDDHRSISESISLVIESISDKNDQLALIQKFTQPYLNNVKGVITKSTLSHDDIKILIINIEQIECYIAFTGPIAPLPIQCQVTFYELYDVFASIIVHHNRSSATLIERVCGLFRKGLRFFDEQAVVTVIPKLIELLTNSFDLNPLSVYIWLLTKAFNYAANDKQLISQSFNKISNKLFSILQSTDATKIPDLVEDYLHLLLQIIDLRPALVINGSVIQPIFELSLTALTLFSVDTILISLDFIRSLVGYLTSGDNVEVDKNTIKNTLSNHTNIANLTKILLQGLLNTFPEDCTSTVITLLRQLSEFDAALMKNVIPAIIQQSKLVNVGMADQSFFIDKYTSCIEACDFNGVRKALHELYRASKRSKERLGLIES</sequence>
<dbReference type="InterPro" id="IPR001494">
    <property type="entry name" value="Importin-beta_N"/>
</dbReference>
<dbReference type="Pfam" id="PF03810">
    <property type="entry name" value="IBN_N"/>
    <property type="match status" value="1"/>
</dbReference>
<evidence type="ECO:0000256" key="1">
    <source>
        <dbReference type="ARBA" id="ARBA00001933"/>
    </source>
</evidence>
<dbReference type="InterPro" id="IPR015424">
    <property type="entry name" value="PyrdxlP-dep_Trfase"/>
</dbReference>
<evidence type="ECO:0000259" key="8">
    <source>
        <dbReference type="PROSITE" id="PS50166"/>
    </source>
</evidence>
<dbReference type="Pfam" id="PF00266">
    <property type="entry name" value="Aminotran_5"/>
    <property type="match status" value="1"/>
</dbReference>
<protein>
    <recommendedName>
        <fullName evidence="3">alanine--glyoxylate transaminase</fullName>
        <ecNumber evidence="3">2.6.1.44</ecNumber>
    </recommendedName>
</protein>
<proteinExistence type="inferred from homology"/>
<dbReference type="PROSITE" id="PS00595">
    <property type="entry name" value="AA_TRANSFER_CLASS_5"/>
    <property type="match status" value="1"/>
</dbReference>
<dbReference type="InterPro" id="IPR000192">
    <property type="entry name" value="Aminotrans_V_dom"/>
</dbReference>
<dbReference type="SMART" id="SM00913">
    <property type="entry name" value="IBN_N"/>
    <property type="match status" value="1"/>
</dbReference>
<comment type="caution">
    <text evidence="9">The sequence shown here is derived from an EMBL/GenBank/DDBJ whole genome shotgun (WGS) entry which is preliminary data.</text>
</comment>
<comment type="cofactor">
    <cofactor evidence="1 7">
        <name>pyridoxal 5'-phosphate</name>
        <dbReference type="ChEBI" id="CHEBI:597326"/>
    </cofactor>
</comment>
<dbReference type="FunFam" id="3.90.1150.10:FF:000049">
    <property type="entry name" value="Alanine-glyoxylate aminotransferase 1"/>
    <property type="match status" value="1"/>
</dbReference>
<dbReference type="Pfam" id="PF24138">
    <property type="entry name" value="TPR_TNPO3_IPO13_2nd"/>
    <property type="match status" value="1"/>
</dbReference>
<evidence type="ECO:0000256" key="2">
    <source>
        <dbReference type="ARBA" id="ARBA00009236"/>
    </source>
</evidence>
<dbReference type="InterPro" id="IPR016024">
    <property type="entry name" value="ARM-type_fold"/>
</dbReference>
<dbReference type="SUPFAM" id="SSF48371">
    <property type="entry name" value="ARM repeat"/>
    <property type="match status" value="1"/>
</dbReference>
<evidence type="ECO:0000313" key="9">
    <source>
        <dbReference type="EMBL" id="TIB13240.1"/>
    </source>
</evidence>
<dbReference type="InterPro" id="IPR011989">
    <property type="entry name" value="ARM-like"/>
</dbReference>
<dbReference type="InterPro" id="IPR051345">
    <property type="entry name" value="Importin_beta-like_NTR"/>
</dbReference>
<keyword evidence="6" id="KW-0663">Pyridoxal phosphate</keyword>
<dbReference type="InterPro" id="IPR015422">
    <property type="entry name" value="PyrdxlP-dep_Trfase_small"/>
</dbReference>
<dbReference type="Gene3D" id="3.40.640.10">
    <property type="entry name" value="Type I PLP-dependent aspartate aminotransferase-like (Major domain)"/>
    <property type="match status" value="1"/>
</dbReference>
<dbReference type="PANTHER" id="PTHR12363:SF53">
    <property type="entry name" value="MRNA TRANSPORT REGULATOR MTR10"/>
    <property type="match status" value="1"/>
</dbReference>
<dbReference type="Pfam" id="PF08389">
    <property type="entry name" value="Xpo1"/>
    <property type="match status" value="1"/>
</dbReference>
<dbReference type="PANTHER" id="PTHR12363">
    <property type="entry name" value="TRANSPORTIN 3 AND IMPORTIN 13"/>
    <property type="match status" value="1"/>
</dbReference>
<evidence type="ECO:0000256" key="4">
    <source>
        <dbReference type="ARBA" id="ARBA00022576"/>
    </source>
</evidence>
<keyword evidence="4" id="KW-0032">Aminotransferase</keyword>
<dbReference type="FunFam" id="3.40.640.10:FF:000027">
    <property type="entry name" value="Serine--pyruvate aminotransferase, mitochondrial"/>
    <property type="match status" value="1"/>
</dbReference>
<feature type="domain" description="Importin N-terminal" evidence="8">
    <location>
        <begin position="415"/>
        <end position="482"/>
    </location>
</feature>
<dbReference type="GO" id="GO:0006606">
    <property type="term" value="P:protein import into nucleus"/>
    <property type="evidence" value="ECO:0007669"/>
    <property type="project" value="TreeGrafter"/>
</dbReference>
<dbReference type="InterPro" id="IPR013598">
    <property type="entry name" value="Exportin-1/Importin-b-like"/>
</dbReference>
<dbReference type="InterPro" id="IPR057941">
    <property type="entry name" value="TPR_TNPO3_IPO13_2nd"/>
</dbReference>
<evidence type="ECO:0000313" key="10">
    <source>
        <dbReference type="Proteomes" id="UP000306954"/>
    </source>
</evidence>
<dbReference type="InterPro" id="IPR020578">
    <property type="entry name" value="Aminotrans_V_PyrdxlP_BS"/>
</dbReference>